<dbReference type="Gene3D" id="3.10.580.10">
    <property type="entry name" value="CBS-domain"/>
    <property type="match status" value="1"/>
</dbReference>
<keyword evidence="10 14" id="KW-1133">Transmembrane helix</keyword>
<feature type="binding site" evidence="16">
    <location>
        <position position="85"/>
    </location>
    <ligand>
        <name>Zn(2+)</name>
        <dbReference type="ChEBI" id="CHEBI:29105"/>
        <note>catalytic</note>
    </ligand>
</feature>
<dbReference type="AlphaFoldDB" id="A0A0G0YJZ0"/>
<evidence type="ECO:0000256" key="9">
    <source>
        <dbReference type="ARBA" id="ARBA00022833"/>
    </source>
</evidence>
<dbReference type="GO" id="GO:0006508">
    <property type="term" value="P:proteolysis"/>
    <property type="evidence" value="ECO:0007669"/>
    <property type="project" value="UniProtKB-KW"/>
</dbReference>
<comment type="subcellular location">
    <subcellularLocation>
        <location evidence="1">Cell membrane</location>
        <topology evidence="1">Multi-pass membrane protein</topology>
    </subcellularLocation>
</comment>
<keyword evidence="7" id="KW-0677">Repeat</keyword>
<evidence type="ECO:0000256" key="15">
    <source>
        <dbReference type="PIRSR" id="PIRSR006404-1"/>
    </source>
</evidence>
<dbReference type="PIRSF" id="PIRSF006404">
    <property type="entry name" value="UCP006404_Pept_M50_CBS"/>
    <property type="match status" value="1"/>
</dbReference>
<comment type="caution">
    <text evidence="19">The sequence shown here is derived from an EMBL/GenBank/DDBJ whole genome shotgun (WGS) entry which is preliminary data.</text>
</comment>
<feature type="transmembrane region" description="Helical" evidence="14">
    <location>
        <begin position="33"/>
        <end position="52"/>
    </location>
</feature>
<dbReference type="GO" id="GO:0008237">
    <property type="term" value="F:metallopeptidase activity"/>
    <property type="evidence" value="ECO:0007669"/>
    <property type="project" value="UniProtKB-UniRule"/>
</dbReference>
<evidence type="ECO:0000256" key="6">
    <source>
        <dbReference type="ARBA" id="ARBA00022723"/>
    </source>
</evidence>
<reference evidence="19 20" key="1">
    <citation type="journal article" date="2015" name="Nature">
        <title>rRNA introns, odd ribosomes, and small enigmatic genomes across a large radiation of phyla.</title>
        <authorList>
            <person name="Brown C.T."/>
            <person name="Hug L.A."/>
            <person name="Thomas B.C."/>
            <person name="Sharon I."/>
            <person name="Castelle C.J."/>
            <person name="Singh A."/>
            <person name="Wilkins M.J."/>
            <person name="Williams K.H."/>
            <person name="Banfield J.F."/>
        </authorList>
    </citation>
    <scope>NUCLEOTIDE SEQUENCE [LARGE SCALE GENOMIC DNA]</scope>
</reference>
<accession>A0A0G0YJZ0</accession>
<dbReference type="Pfam" id="PF02163">
    <property type="entry name" value="Peptidase_M50"/>
    <property type="match status" value="2"/>
</dbReference>
<feature type="active site" evidence="15">
    <location>
        <position position="82"/>
    </location>
</feature>
<dbReference type="EMBL" id="LCBL01000001">
    <property type="protein sequence ID" value="KKS09866.1"/>
    <property type="molecule type" value="Genomic_DNA"/>
</dbReference>
<dbReference type="SUPFAM" id="SSF54631">
    <property type="entry name" value="CBS-domain pair"/>
    <property type="match status" value="1"/>
</dbReference>
<feature type="binding site" evidence="16">
    <location>
        <position position="81"/>
    </location>
    <ligand>
        <name>Zn(2+)</name>
        <dbReference type="ChEBI" id="CHEBI:29105"/>
        <note>catalytic</note>
    </ligand>
</feature>
<dbReference type="InterPro" id="IPR008915">
    <property type="entry name" value="Peptidase_M50"/>
</dbReference>
<evidence type="ECO:0000259" key="18">
    <source>
        <dbReference type="PROSITE" id="PS51371"/>
    </source>
</evidence>
<keyword evidence="3" id="KW-1003">Cell membrane</keyword>
<protein>
    <recommendedName>
        <fullName evidence="14">Zinc metalloprotease</fullName>
    </recommendedName>
</protein>
<proteinExistence type="inferred from homology"/>
<dbReference type="GO" id="GO:0046872">
    <property type="term" value="F:metal ion binding"/>
    <property type="evidence" value="ECO:0007669"/>
    <property type="project" value="UniProtKB-UniRule"/>
</dbReference>
<dbReference type="InterPro" id="IPR000644">
    <property type="entry name" value="CBS_dom"/>
</dbReference>
<comment type="caution">
    <text evidence="14">Lacks conserved residue(s) required for the propagation of feature annotation.</text>
</comment>
<dbReference type="PANTHER" id="PTHR39188">
    <property type="entry name" value="MEMBRANE-ASSOCIATED ZINC METALLOPROTEASE M50B"/>
    <property type="match status" value="1"/>
</dbReference>
<dbReference type="PANTHER" id="PTHR39188:SF3">
    <property type="entry name" value="STAGE IV SPORULATION PROTEIN FB"/>
    <property type="match status" value="1"/>
</dbReference>
<name>A0A0G0YJZ0_UNCC2</name>
<feature type="domain" description="CBS" evidence="18">
    <location>
        <begin position="326"/>
        <end position="384"/>
    </location>
</feature>
<dbReference type="InterPro" id="IPR046342">
    <property type="entry name" value="CBS_dom_sf"/>
</dbReference>
<dbReference type="CDD" id="cd06164">
    <property type="entry name" value="S2P-M50_SpoIVFB_CBS"/>
    <property type="match status" value="1"/>
</dbReference>
<evidence type="ECO:0000313" key="19">
    <source>
        <dbReference type="EMBL" id="KKS09866.1"/>
    </source>
</evidence>
<keyword evidence="8 14" id="KW-0378">Hydrolase</keyword>
<evidence type="ECO:0000256" key="4">
    <source>
        <dbReference type="ARBA" id="ARBA00022670"/>
    </source>
</evidence>
<evidence type="ECO:0000256" key="5">
    <source>
        <dbReference type="ARBA" id="ARBA00022692"/>
    </source>
</evidence>
<dbReference type="Pfam" id="PF00571">
    <property type="entry name" value="CBS"/>
    <property type="match status" value="2"/>
</dbReference>
<sequence length="384" mass="42357">MGTPRAGKGGQIVFLTGAFKIARIFGIDIEIDYSWLIIFSLVTWTLSTGFYPINFPELSLNTNIILGTVTSIVFFASVIFHELAHSLVAKINGLEIHKITLFLFGGASQIAEEPQTAKVEFKMAAAGPLSSLFLAVLFWVVSSSFANLLPIYRLPLLFLAEINLILAIFNLVPGFPMDGGRILRSIIWHITKDFYKSTRIAAAGGKIVAFGLIAWGASRIILVGDISGTWMILIGFFLNQAASSSLQQLKIKQVLQKIEVKELMENPISIPSGSPISEGIRDYVTKFKTDNFPVTKNNQVIGIVDLNDAKSVPEDKWDETTIDKIMKPIDSSYVVSEEDKALKALSIMDAKHISKVPVINKLNKFVGLITDQGLDYYLTLELKP</sequence>
<keyword evidence="12 17" id="KW-0129">CBS domain</keyword>
<evidence type="ECO:0000256" key="14">
    <source>
        <dbReference type="PIRNR" id="PIRNR006404"/>
    </source>
</evidence>
<evidence type="ECO:0000256" key="12">
    <source>
        <dbReference type="ARBA" id="ARBA00023122"/>
    </source>
</evidence>
<comment type="cofactor">
    <cofactor evidence="14 16">
        <name>Zn(2+)</name>
        <dbReference type="ChEBI" id="CHEBI:29105"/>
    </cofactor>
    <text evidence="14 16">Binds 1 zinc ion per subunit.</text>
</comment>
<evidence type="ECO:0000313" key="20">
    <source>
        <dbReference type="Proteomes" id="UP000033869"/>
    </source>
</evidence>
<dbReference type="Proteomes" id="UP000033869">
    <property type="component" value="Unassembled WGS sequence"/>
</dbReference>
<feature type="transmembrane region" description="Helical" evidence="14">
    <location>
        <begin position="158"/>
        <end position="177"/>
    </location>
</feature>
<keyword evidence="6 14" id="KW-0479">Metal-binding</keyword>
<evidence type="ECO:0000256" key="8">
    <source>
        <dbReference type="ARBA" id="ARBA00022801"/>
    </source>
</evidence>
<dbReference type="SMART" id="SM00116">
    <property type="entry name" value="CBS"/>
    <property type="match status" value="2"/>
</dbReference>
<keyword evidence="13 14" id="KW-0472">Membrane</keyword>
<keyword evidence="9 14" id="KW-0862">Zinc</keyword>
<evidence type="ECO:0000256" key="2">
    <source>
        <dbReference type="ARBA" id="ARBA00007931"/>
    </source>
</evidence>
<evidence type="ECO:0000256" key="10">
    <source>
        <dbReference type="ARBA" id="ARBA00022989"/>
    </source>
</evidence>
<evidence type="ECO:0000256" key="16">
    <source>
        <dbReference type="PIRSR" id="PIRSR006404-2"/>
    </source>
</evidence>
<evidence type="ECO:0000256" key="1">
    <source>
        <dbReference type="ARBA" id="ARBA00004651"/>
    </source>
</evidence>
<comment type="similarity">
    <text evidence="2 14">Belongs to the peptidase M50B family.</text>
</comment>
<feature type="binding site" evidence="16">
    <location>
        <position position="178"/>
    </location>
    <ligand>
        <name>Zn(2+)</name>
        <dbReference type="ChEBI" id="CHEBI:29105"/>
        <note>catalytic</note>
    </ligand>
</feature>
<keyword evidence="5 14" id="KW-0812">Transmembrane</keyword>
<dbReference type="PROSITE" id="PS51371">
    <property type="entry name" value="CBS"/>
    <property type="match status" value="1"/>
</dbReference>
<feature type="transmembrane region" description="Helical" evidence="14">
    <location>
        <begin position="64"/>
        <end position="84"/>
    </location>
</feature>
<evidence type="ECO:0000256" key="7">
    <source>
        <dbReference type="ARBA" id="ARBA00022737"/>
    </source>
</evidence>
<evidence type="ECO:0000256" key="3">
    <source>
        <dbReference type="ARBA" id="ARBA00022475"/>
    </source>
</evidence>
<organism evidence="19 20">
    <name type="scientific">candidate division CPR2 bacterium GW2011_GWC1_41_48</name>
    <dbReference type="NCBI Taxonomy" id="1618344"/>
    <lineage>
        <taxon>Bacteria</taxon>
        <taxon>Bacteria division CPR2</taxon>
    </lineage>
</organism>
<gene>
    <name evidence="19" type="ORF">UU65_C0001G0271</name>
</gene>
<keyword evidence="4 14" id="KW-0645">Protease</keyword>
<evidence type="ECO:0000256" key="17">
    <source>
        <dbReference type="PROSITE-ProRule" id="PRU00703"/>
    </source>
</evidence>
<dbReference type="InterPro" id="IPR016483">
    <property type="entry name" value="UCP006404_Pept_M50_CBS"/>
</dbReference>
<dbReference type="GO" id="GO:0005886">
    <property type="term" value="C:plasma membrane"/>
    <property type="evidence" value="ECO:0007669"/>
    <property type="project" value="UniProtKB-SubCell"/>
</dbReference>
<keyword evidence="11 14" id="KW-0482">Metalloprotease</keyword>
<evidence type="ECO:0000256" key="13">
    <source>
        <dbReference type="ARBA" id="ARBA00023136"/>
    </source>
</evidence>
<evidence type="ECO:0000256" key="11">
    <source>
        <dbReference type="ARBA" id="ARBA00023049"/>
    </source>
</evidence>
<feature type="transmembrane region" description="Helical" evidence="14">
    <location>
        <begin position="198"/>
        <end position="215"/>
    </location>
</feature>